<evidence type="ECO:0000313" key="1">
    <source>
        <dbReference type="EMBL" id="TFD01284.1"/>
    </source>
</evidence>
<dbReference type="Proteomes" id="UP000297851">
    <property type="component" value="Unassembled WGS sequence"/>
</dbReference>
<accession>A0ABY2JB59</accession>
<name>A0ABY2JB59_9MICO</name>
<evidence type="ECO:0000313" key="2">
    <source>
        <dbReference type="Proteomes" id="UP000297851"/>
    </source>
</evidence>
<protein>
    <recommendedName>
        <fullName evidence="3">Transposase DDE domain-containing protein</fullName>
    </recommendedName>
</protein>
<gene>
    <name evidence="1" type="ORF">E3T25_12170</name>
</gene>
<comment type="caution">
    <text evidence="1">The sequence shown here is derived from an EMBL/GenBank/DDBJ whole genome shotgun (WGS) entry which is preliminary data.</text>
</comment>
<keyword evidence="2" id="KW-1185">Reference proteome</keyword>
<proteinExistence type="predicted"/>
<organism evidence="1 2">
    <name type="scientific">Cryobacterium sandaracinum</name>
    <dbReference type="NCBI Taxonomy" id="1259247"/>
    <lineage>
        <taxon>Bacteria</taxon>
        <taxon>Bacillati</taxon>
        <taxon>Actinomycetota</taxon>
        <taxon>Actinomycetes</taxon>
        <taxon>Micrococcales</taxon>
        <taxon>Microbacteriaceae</taxon>
        <taxon>Cryobacterium</taxon>
    </lineage>
</organism>
<dbReference type="EMBL" id="SOGO01000033">
    <property type="protein sequence ID" value="TFD01284.1"/>
    <property type="molecule type" value="Genomic_DNA"/>
</dbReference>
<reference evidence="1 2" key="1">
    <citation type="submission" date="2019-03" db="EMBL/GenBank/DDBJ databases">
        <title>Genomics of glacier-inhabiting Cryobacterium strains.</title>
        <authorList>
            <person name="Liu Q."/>
            <person name="Xin Y.-H."/>
        </authorList>
    </citation>
    <scope>NUCLEOTIDE SEQUENCE [LARGE SCALE GENOMIC DNA]</scope>
    <source>
        <strain evidence="1 2">TMT2-16</strain>
    </source>
</reference>
<evidence type="ECO:0008006" key="3">
    <source>
        <dbReference type="Google" id="ProtNLM"/>
    </source>
</evidence>
<sequence length="109" mass="12249">MREFAFGHVRQLDAVASRFMRGLAPETPLLVHDTDGYIFLDIDDTIIEVHGYQKEGSGYRYSGVRGLNVLLDALKTDVSVPIIISADHHWSTAPPRCVLVTARRRPFDP</sequence>